<gene>
    <name evidence="1" type="ORF">PENANT_c027G11773</name>
</gene>
<dbReference type="STRING" id="416450.A0A1V6PX19"/>
<dbReference type="SUPFAM" id="SSF53223">
    <property type="entry name" value="Aminoacid dehydrogenase-like, N-terminal domain"/>
    <property type="match status" value="1"/>
</dbReference>
<accession>A0A1V6PX19</accession>
<name>A0A1V6PX19_9EURO</name>
<dbReference type="InterPro" id="IPR046346">
    <property type="entry name" value="Aminoacid_DH-like_N_sf"/>
</dbReference>
<reference evidence="2" key="1">
    <citation type="journal article" date="2017" name="Nat. Microbiol.">
        <title>Global analysis of biosynthetic gene clusters reveals vast potential of secondary metabolite production in Penicillium species.</title>
        <authorList>
            <person name="Nielsen J.C."/>
            <person name="Grijseels S."/>
            <person name="Prigent S."/>
            <person name="Ji B."/>
            <person name="Dainat J."/>
            <person name="Nielsen K.F."/>
            <person name="Frisvad J.C."/>
            <person name="Workman M."/>
            <person name="Nielsen J."/>
        </authorList>
    </citation>
    <scope>NUCLEOTIDE SEQUENCE [LARGE SCALE GENOMIC DNA]</scope>
    <source>
        <strain evidence="2">IBT 31811</strain>
    </source>
</reference>
<keyword evidence="2" id="KW-1185">Reference proteome</keyword>
<evidence type="ECO:0000313" key="2">
    <source>
        <dbReference type="Proteomes" id="UP000191672"/>
    </source>
</evidence>
<sequence length="73" mass="8174">MENLLKLAKVPSTAGLVMSLPYSIMKHLDELDEPAIIIGACNNIYYKQDDLPNFEPKTETEVEVATMLESFLS</sequence>
<evidence type="ECO:0000313" key="1">
    <source>
        <dbReference type="EMBL" id="OQD81513.1"/>
    </source>
</evidence>
<comment type="caution">
    <text evidence="1">The sequence shown here is derived from an EMBL/GenBank/DDBJ whole genome shotgun (WGS) entry which is preliminary data.</text>
</comment>
<organism evidence="1 2">
    <name type="scientific">Penicillium antarcticum</name>
    <dbReference type="NCBI Taxonomy" id="416450"/>
    <lineage>
        <taxon>Eukaryota</taxon>
        <taxon>Fungi</taxon>
        <taxon>Dikarya</taxon>
        <taxon>Ascomycota</taxon>
        <taxon>Pezizomycotina</taxon>
        <taxon>Eurotiomycetes</taxon>
        <taxon>Eurotiomycetidae</taxon>
        <taxon>Eurotiales</taxon>
        <taxon>Aspergillaceae</taxon>
        <taxon>Penicillium</taxon>
    </lineage>
</organism>
<dbReference type="AlphaFoldDB" id="A0A1V6PX19"/>
<dbReference type="EMBL" id="MDYN01000027">
    <property type="protein sequence ID" value="OQD81513.1"/>
    <property type="molecule type" value="Genomic_DNA"/>
</dbReference>
<protein>
    <submittedName>
        <fullName evidence="1">Uncharacterized protein</fullName>
    </submittedName>
</protein>
<proteinExistence type="predicted"/>
<dbReference type="Proteomes" id="UP000191672">
    <property type="component" value="Unassembled WGS sequence"/>
</dbReference>